<accession>A0A0F9UW77</accession>
<organism evidence="1">
    <name type="scientific">marine sediment metagenome</name>
    <dbReference type="NCBI Taxonomy" id="412755"/>
    <lineage>
        <taxon>unclassified sequences</taxon>
        <taxon>metagenomes</taxon>
        <taxon>ecological metagenomes</taxon>
    </lineage>
</organism>
<evidence type="ECO:0000313" key="1">
    <source>
        <dbReference type="EMBL" id="KKN65436.1"/>
    </source>
</evidence>
<gene>
    <name evidence="1" type="ORF">LCGC14_0481560</name>
</gene>
<dbReference type="EMBL" id="LAZR01000524">
    <property type="protein sequence ID" value="KKN65436.1"/>
    <property type="molecule type" value="Genomic_DNA"/>
</dbReference>
<protein>
    <submittedName>
        <fullName evidence="1">Uncharacterized protein</fullName>
    </submittedName>
</protein>
<proteinExistence type="predicted"/>
<comment type="caution">
    <text evidence="1">The sequence shown here is derived from an EMBL/GenBank/DDBJ whole genome shotgun (WGS) entry which is preliminary data.</text>
</comment>
<dbReference type="AlphaFoldDB" id="A0A0F9UW77"/>
<sequence>MTDKMTAIEEARMHRYNIEQEICKRLTEFTNETGLRVTTLDLSCIDCRTVGDKRDLTAYSLRIEVTI</sequence>
<name>A0A0F9UW77_9ZZZZ</name>
<reference evidence="1" key="1">
    <citation type="journal article" date="2015" name="Nature">
        <title>Complex archaea that bridge the gap between prokaryotes and eukaryotes.</title>
        <authorList>
            <person name="Spang A."/>
            <person name="Saw J.H."/>
            <person name="Jorgensen S.L."/>
            <person name="Zaremba-Niedzwiedzka K."/>
            <person name="Martijn J."/>
            <person name="Lind A.E."/>
            <person name="van Eijk R."/>
            <person name="Schleper C."/>
            <person name="Guy L."/>
            <person name="Ettema T.J."/>
        </authorList>
    </citation>
    <scope>NUCLEOTIDE SEQUENCE</scope>
</reference>